<organism evidence="1 2">
    <name type="scientific">Candidatus Dojkabacteria bacterium</name>
    <dbReference type="NCBI Taxonomy" id="2099670"/>
    <lineage>
        <taxon>Bacteria</taxon>
        <taxon>Candidatus Dojkabacteria</taxon>
    </lineage>
</organism>
<sequence>MIKLPRLKSRSNSLLDGTTPIVALDIGTETIKSVLFTMNEYGVSIN</sequence>
<evidence type="ECO:0000313" key="2">
    <source>
        <dbReference type="Proteomes" id="UP000564033"/>
    </source>
</evidence>
<evidence type="ECO:0000313" key="1">
    <source>
        <dbReference type="EMBL" id="NLZ24384.1"/>
    </source>
</evidence>
<reference evidence="1 2" key="1">
    <citation type="journal article" date="2020" name="Biotechnol. Biofuels">
        <title>New insights from the biogas microbiome by comprehensive genome-resolved metagenomics of nearly 1600 species originating from multiple anaerobic digesters.</title>
        <authorList>
            <person name="Campanaro S."/>
            <person name="Treu L."/>
            <person name="Rodriguez-R L.M."/>
            <person name="Kovalovszki A."/>
            <person name="Ziels R.M."/>
            <person name="Maus I."/>
            <person name="Zhu X."/>
            <person name="Kougias P.G."/>
            <person name="Basile A."/>
            <person name="Luo G."/>
            <person name="Schluter A."/>
            <person name="Konstantinidis K.T."/>
            <person name="Angelidaki I."/>
        </authorList>
    </citation>
    <scope>NUCLEOTIDE SEQUENCE [LARGE SCALE GENOMIC DNA]</scope>
    <source>
        <strain evidence="1">AS19jrsBPTG_9</strain>
    </source>
</reference>
<dbReference type="EMBL" id="JAAZIL010000036">
    <property type="protein sequence ID" value="NLZ24384.1"/>
    <property type="molecule type" value="Genomic_DNA"/>
</dbReference>
<protein>
    <submittedName>
        <fullName evidence="1">Uncharacterized protein</fullName>
    </submittedName>
</protein>
<dbReference type="Proteomes" id="UP000564033">
    <property type="component" value="Unassembled WGS sequence"/>
</dbReference>
<dbReference type="AlphaFoldDB" id="A0A847VD20"/>
<gene>
    <name evidence="1" type="ORF">GX888_01370</name>
</gene>
<feature type="non-terminal residue" evidence="1">
    <location>
        <position position="46"/>
    </location>
</feature>
<proteinExistence type="predicted"/>
<accession>A0A847VD20</accession>
<name>A0A847VD20_9BACT</name>
<comment type="caution">
    <text evidence="1">The sequence shown here is derived from an EMBL/GenBank/DDBJ whole genome shotgun (WGS) entry which is preliminary data.</text>
</comment>